<dbReference type="RefSeq" id="WP_250584608.1">
    <property type="nucleotide sequence ID" value="NZ_JAKRVX010000004.1"/>
</dbReference>
<name>A0AAE3FXP3_9EURY</name>
<keyword evidence="1" id="KW-1133">Transmembrane helix</keyword>
<comment type="caution">
    <text evidence="2">The sequence shown here is derived from an EMBL/GenBank/DDBJ whole genome shotgun (WGS) entry which is preliminary data.</text>
</comment>
<accession>A0AAE3FXP3</accession>
<dbReference type="InterPro" id="IPR025480">
    <property type="entry name" value="DUF4330"/>
</dbReference>
<keyword evidence="1" id="KW-0472">Membrane</keyword>
<dbReference type="EMBL" id="JAKRVX010000004">
    <property type="protein sequence ID" value="MCL9817472.1"/>
    <property type="molecule type" value="Genomic_DNA"/>
</dbReference>
<keyword evidence="1" id="KW-0812">Transmembrane</keyword>
<protein>
    <submittedName>
        <fullName evidence="2">DUF4330 domain-containing protein</fullName>
    </submittedName>
</protein>
<proteinExistence type="predicted"/>
<keyword evidence="3" id="KW-1185">Reference proteome</keyword>
<evidence type="ECO:0000256" key="1">
    <source>
        <dbReference type="SAM" id="Phobius"/>
    </source>
</evidence>
<reference evidence="2" key="1">
    <citation type="journal article" date="2022" name="Syst. Appl. Microbiol.">
        <title>Natronocalculus amylovorans gen. nov., sp. nov., and Natranaeroarchaeum aerophilus sp. nov., dominant culturable amylolytic natronoarchaea from hypersaline soda lakes in southwestern Siberia.</title>
        <authorList>
            <person name="Sorokin D.Y."/>
            <person name="Elcheninov A.G."/>
            <person name="Khizhniak T.V."/>
            <person name="Koenen M."/>
            <person name="Bale N.J."/>
            <person name="Damste J.S.S."/>
            <person name="Kublanov I.V."/>
        </authorList>
    </citation>
    <scope>NUCLEOTIDE SEQUENCE</scope>
    <source>
        <strain evidence="2">AArc-St2</strain>
    </source>
</reference>
<reference evidence="2" key="2">
    <citation type="submission" date="2022-02" db="EMBL/GenBank/DDBJ databases">
        <authorList>
            <person name="Elcheninov A.G."/>
            <person name="Sorokin D.Y."/>
            <person name="Kublanov I.V."/>
        </authorList>
    </citation>
    <scope>NUCLEOTIDE SEQUENCE</scope>
    <source>
        <strain evidence="2">AArc-St2</strain>
    </source>
</reference>
<gene>
    <name evidence="2" type="ORF">AArcSt2_11005</name>
</gene>
<dbReference type="Pfam" id="PF14221">
    <property type="entry name" value="DUF4330"/>
    <property type="match status" value="1"/>
</dbReference>
<sequence>MADDSRLSAVIDDDGQLFGLINVIDALVVLFVIAIIGAGIALVGIGGEPADTRYATIDLGEQPDYTANQITVGDEWDIQGSADVLTVTDVFLAPTEDGDRNVVIRAEVNGTAIDPEAQEQSAISFAGEPLRFGRDLEIETPQYVVEGVVTDVGPEESFGTEATRTVTVEATEIPQNRVDRLGVGLTEVMRDDETATVTDVSDVASEEVRSGGDGFEVVEHPRNRDVTMTVDMTVRELDDGTVLFRGSSLRIDQSIVFEFDEVTFEGEVVAIE</sequence>
<dbReference type="Proteomes" id="UP001203207">
    <property type="component" value="Unassembled WGS sequence"/>
</dbReference>
<dbReference type="AlphaFoldDB" id="A0AAE3FXP3"/>
<organism evidence="2 3">
    <name type="scientific">Natronocalculus amylovorans</name>
    <dbReference type="NCBI Taxonomy" id="2917812"/>
    <lineage>
        <taxon>Archaea</taxon>
        <taxon>Methanobacteriati</taxon>
        <taxon>Methanobacteriota</taxon>
        <taxon>Stenosarchaea group</taxon>
        <taxon>Halobacteria</taxon>
        <taxon>Halobacteriales</taxon>
        <taxon>Haloferacaceae</taxon>
        <taxon>Natronocalculus</taxon>
    </lineage>
</organism>
<evidence type="ECO:0000313" key="2">
    <source>
        <dbReference type="EMBL" id="MCL9817472.1"/>
    </source>
</evidence>
<feature type="transmembrane region" description="Helical" evidence="1">
    <location>
        <begin position="20"/>
        <end position="45"/>
    </location>
</feature>
<evidence type="ECO:0000313" key="3">
    <source>
        <dbReference type="Proteomes" id="UP001203207"/>
    </source>
</evidence>